<evidence type="ECO:0000256" key="3">
    <source>
        <dbReference type="ARBA" id="ARBA00022630"/>
    </source>
</evidence>
<dbReference type="PANTHER" id="PTHR11552:SF147">
    <property type="entry name" value="CHOLINE DEHYDROGENASE, MITOCHONDRIAL"/>
    <property type="match status" value="1"/>
</dbReference>
<dbReference type="Gene3D" id="3.30.560.10">
    <property type="entry name" value="Glucose Oxidase, domain 3"/>
    <property type="match status" value="1"/>
</dbReference>
<comment type="caution">
    <text evidence="8">The sequence shown here is derived from an EMBL/GenBank/DDBJ whole genome shotgun (WGS) entry which is preliminary data.</text>
</comment>
<dbReference type="PANTHER" id="PTHR11552">
    <property type="entry name" value="GLUCOSE-METHANOL-CHOLINE GMC OXIDOREDUCTASE"/>
    <property type="match status" value="1"/>
</dbReference>
<feature type="domain" description="Glucose-methanol-choline oxidoreductase N-terminal" evidence="7">
    <location>
        <begin position="260"/>
        <end position="274"/>
    </location>
</feature>
<dbReference type="OrthoDB" id="9785276at2"/>
<dbReference type="Gene3D" id="3.50.50.60">
    <property type="entry name" value="FAD/NAD(P)-binding domain"/>
    <property type="match status" value="1"/>
</dbReference>
<dbReference type="InterPro" id="IPR012132">
    <property type="entry name" value="GMC_OxRdtase"/>
</dbReference>
<comment type="similarity">
    <text evidence="2 5">Belongs to the GMC oxidoreductase family.</text>
</comment>
<evidence type="ECO:0000256" key="4">
    <source>
        <dbReference type="ARBA" id="ARBA00022827"/>
    </source>
</evidence>
<keyword evidence="4 5" id="KW-0274">FAD</keyword>
<dbReference type="AlphaFoldDB" id="A0A437J5Q2"/>
<evidence type="ECO:0000256" key="5">
    <source>
        <dbReference type="RuleBase" id="RU003968"/>
    </source>
</evidence>
<dbReference type="PROSITE" id="PS00623">
    <property type="entry name" value="GMC_OXRED_1"/>
    <property type="match status" value="1"/>
</dbReference>
<name>A0A437J5Q2_9SPHN</name>
<evidence type="ECO:0000313" key="9">
    <source>
        <dbReference type="Proteomes" id="UP000282977"/>
    </source>
</evidence>
<accession>A0A437J5Q2</accession>
<evidence type="ECO:0000256" key="1">
    <source>
        <dbReference type="ARBA" id="ARBA00001974"/>
    </source>
</evidence>
<dbReference type="RefSeq" id="WP_127691336.1">
    <property type="nucleotide sequence ID" value="NZ_RZUL01000004.1"/>
</dbReference>
<feature type="domain" description="Glucose-methanol-choline oxidoreductase N-terminal" evidence="6">
    <location>
        <begin position="87"/>
        <end position="110"/>
    </location>
</feature>
<dbReference type="InterPro" id="IPR000172">
    <property type="entry name" value="GMC_OxRdtase_N"/>
</dbReference>
<dbReference type="GO" id="GO:0016614">
    <property type="term" value="F:oxidoreductase activity, acting on CH-OH group of donors"/>
    <property type="evidence" value="ECO:0007669"/>
    <property type="project" value="InterPro"/>
</dbReference>
<evidence type="ECO:0000259" key="6">
    <source>
        <dbReference type="PROSITE" id="PS00623"/>
    </source>
</evidence>
<protein>
    <submittedName>
        <fullName evidence="8">Glucose-methanol-choline oxidoreductase</fullName>
    </submittedName>
</protein>
<dbReference type="PROSITE" id="PS00624">
    <property type="entry name" value="GMC_OXRED_2"/>
    <property type="match status" value="1"/>
</dbReference>
<dbReference type="InterPro" id="IPR036188">
    <property type="entry name" value="FAD/NAD-bd_sf"/>
</dbReference>
<keyword evidence="9" id="KW-1185">Reference proteome</keyword>
<evidence type="ECO:0000256" key="2">
    <source>
        <dbReference type="ARBA" id="ARBA00010790"/>
    </source>
</evidence>
<proteinExistence type="inferred from homology"/>
<keyword evidence="3 5" id="KW-0285">Flavoprotein</keyword>
<dbReference type="Proteomes" id="UP000282977">
    <property type="component" value="Unassembled WGS sequence"/>
</dbReference>
<dbReference type="EMBL" id="RZUL01000004">
    <property type="protein sequence ID" value="RVT40236.1"/>
    <property type="molecule type" value="Genomic_DNA"/>
</dbReference>
<evidence type="ECO:0000313" key="8">
    <source>
        <dbReference type="EMBL" id="RVT40236.1"/>
    </source>
</evidence>
<dbReference type="PIRSF" id="PIRSF000137">
    <property type="entry name" value="Alcohol_oxidase"/>
    <property type="match status" value="1"/>
</dbReference>
<dbReference type="InterPro" id="IPR007867">
    <property type="entry name" value="GMC_OxRtase_C"/>
</dbReference>
<evidence type="ECO:0000259" key="7">
    <source>
        <dbReference type="PROSITE" id="PS00624"/>
    </source>
</evidence>
<dbReference type="GO" id="GO:0050660">
    <property type="term" value="F:flavin adenine dinucleotide binding"/>
    <property type="evidence" value="ECO:0007669"/>
    <property type="project" value="InterPro"/>
</dbReference>
<organism evidence="8 9">
    <name type="scientific">Sphingobium algorifonticola</name>
    <dbReference type="NCBI Taxonomy" id="2008318"/>
    <lineage>
        <taxon>Bacteria</taxon>
        <taxon>Pseudomonadati</taxon>
        <taxon>Pseudomonadota</taxon>
        <taxon>Alphaproteobacteria</taxon>
        <taxon>Sphingomonadales</taxon>
        <taxon>Sphingomonadaceae</taxon>
        <taxon>Sphingobium</taxon>
    </lineage>
</organism>
<sequence length="545" mass="57346">MQGELADSYDYIIVGAGSSGCVLAERLSADPAIRVLLIEAGGAGISPWITMPKGIAKLVTSPAHVWAYQVDQPRVEGEAAHEVWIRGRGLGGSSAINGMIWSRGEAHDYDAWEAKGATGWNAAAMLEAFRAIEDHAMGPSDTRGSGGPVHVTADTYRYPLAERMIAAGESMGLVRTDDLNSRGGGRVGYYSHNIRKGRRQSGSVAFLRTARRRANLHVLTDTTARHVRLSNGRAVGLALRSATRGDISVNCAGEIILSAGTLESPRLLQRSGIGDGALLLAAGVTVQAHSPAVGRHMREHLSFTMPFRLKRPSGIQHHYHGAGLIAAAARYYLTRSGPMATGPFEIGAFLSTKGQGAPTDLQLYLSGYMFALGDENHPVPLGAVDPRPGMTVSGTLLQMTSEGSIAITGPEPDAPARIAPNWLATPEDRVAAIASIRMMRAYVAQPALAQDVGEAIIPGADVQDDAALLERFRALSTSGLHGVGTCGMGGEETAVLDPHLRVRGVDGLRVVDCSAMPGLISGNTNAPAMALGWRAAAIIAADRRG</sequence>
<reference evidence="8 9" key="1">
    <citation type="submission" date="2019-01" db="EMBL/GenBank/DDBJ databases">
        <authorList>
            <person name="Chen W.-M."/>
        </authorList>
    </citation>
    <scope>NUCLEOTIDE SEQUENCE [LARGE SCALE GENOMIC DNA]</scope>
    <source>
        <strain evidence="8 9">TLA-22</strain>
    </source>
</reference>
<dbReference type="SUPFAM" id="SSF51905">
    <property type="entry name" value="FAD/NAD(P)-binding domain"/>
    <property type="match status" value="1"/>
</dbReference>
<comment type="cofactor">
    <cofactor evidence="1">
        <name>FAD</name>
        <dbReference type="ChEBI" id="CHEBI:57692"/>
    </cofactor>
</comment>
<dbReference type="SUPFAM" id="SSF54373">
    <property type="entry name" value="FAD-linked reductases, C-terminal domain"/>
    <property type="match status" value="1"/>
</dbReference>
<dbReference type="Pfam" id="PF00732">
    <property type="entry name" value="GMC_oxred_N"/>
    <property type="match status" value="1"/>
</dbReference>
<dbReference type="Pfam" id="PF05199">
    <property type="entry name" value="GMC_oxred_C"/>
    <property type="match status" value="1"/>
</dbReference>
<gene>
    <name evidence="8" type="ORF">ENE74_12945</name>
</gene>